<dbReference type="Pfam" id="PF01079">
    <property type="entry name" value="Hint"/>
    <property type="match status" value="1"/>
</dbReference>
<dbReference type="Gene3D" id="2.170.16.10">
    <property type="entry name" value="Hedgehog/Intein (Hint) domain"/>
    <property type="match status" value="1"/>
</dbReference>
<dbReference type="InterPro" id="IPR027417">
    <property type="entry name" value="P-loop_NTPase"/>
</dbReference>
<keyword evidence="4" id="KW-1185">Reference proteome</keyword>
<feature type="domain" description="Hint" evidence="2">
    <location>
        <begin position="315"/>
        <end position="437"/>
    </location>
</feature>
<dbReference type="AlphaFoldDB" id="A0A9N8V543"/>
<protein>
    <submittedName>
        <fullName evidence="3">8928_t:CDS:1</fullName>
    </submittedName>
</protein>
<dbReference type="InterPro" id="IPR006703">
    <property type="entry name" value="G_AIG1"/>
</dbReference>
<dbReference type="PANTHER" id="PTHR11889">
    <property type="entry name" value="HEDGEHOG"/>
    <property type="match status" value="1"/>
</dbReference>
<evidence type="ECO:0000259" key="2">
    <source>
        <dbReference type="SMART" id="SM00306"/>
    </source>
</evidence>
<dbReference type="EMBL" id="CAJVPL010000044">
    <property type="protein sequence ID" value="CAG8437840.1"/>
    <property type="molecule type" value="Genomic_DNA"/>
</dbReference>
<dbReference type="OrthoDB" id="8954335at2759"/>
<dbReference type="GO" id="GO:0016540">
    <property type="term" value="P:protein autoprocessing"/>
    <property type="evidence" value="ECO:0007669"/>
    <property type="project" value="InterPro"/>
</dbReference>
<dbReference type="InterPro" id="IPR003587">
    <property type="entry name" value="Hint_dom_N"/>
</dbReference>
<evidence type="ECO:0000256" key="1">
    <source>
        <dbReference type="ARBA" id="ARBA00022741"/>
    </source>
</evidence>
<dbReference type="CDD" id="cd00081">
    <property type="entry name" value="Hint"/>
    <property type="match status" value="1"/>
</dbReference>
<dbReference type="SMART" id="SM00306">
    <property type="entry name" value="HintN"/>
    <property type="match status" value="1"/>
</dbReference>
<dbReference type="InterPro" id="IPR006141">
    <property type="entry name" value="Intein_N"/>
</dbReference>
<dbReference type="Pfam" id="PF04548">
    <property type="entry name" value="AIG1"/>
    <property type="match status" value="1"/>
</dbReference>
<keyword evidence="1" id="KW-0547">Nucleotide-binding</keyword>
<dbReference type="InterPro" id="IPR050387">
    <property type="entry name" value="Hedgehog_Signaling"/>
</dbReference>
<dbReference type="InterPro" id="IPR001767">
    <property type="entry name" value="Hedgehog_Hint"/>
</dbReference>
<proteinExistence type="predicted"/>
<dbReference type="Gene3D" id="3.40.50.300">
    <property type="entry name" value="P-loop containing nucleotide triphosphate hydrolases"/>
    <property type="match status" value="1"/>
</dbReference>
<evidence type="ECO:0000313" key="4">
    <source>
        <dbReference type="Proteomes" id="UP000789831"/>
    </source>
</evidence>
<dbReference type="SUPFAM" id="SSF51294">
    <property type="entry name" value="Hedgehog/intein (Hint) domain"/>
    <property type="match status" value="1"/>
</dbReference>
<dbReference type="GO" id="GO:0016539">
    <property type="term" value="P:intein-mediated protein splicing"/>
    <property type="evidence" value="ECO:0007669"/>
    <property type="project" value="InterPro"/>
</dbReference>
<reference evidence="3" key="1">
    <citation type="submission" date="2021-06" db="EMBL/GenBank/DDBJ databases">
        <authorList>
            <person name="Kallberg Y."/>
            <person name="Tangrot J."/>
            <person name="Rosling A."/>
        </authorList>
    </citation>
    <scope>NUCLEOTIDE SEQUENCE</scope>
    <source>
        <strain evidence="3">MT106</strain>
    </source>
</reference>
<sequence>MVHIKHNSVVVQGVVQGANQINSMLQSARDIANNYFLPEFQLPSIVIIGETGKFHCCWRVGKSTLGNIVLGLDPENGKFKTSDSGDSVTQNCEFAPVTIDDSQYIILDTPGFIDSAMPDSKTWKKLGSVINKCAYGIKAVLLVMTAGRYTQSHQIVVESAINFLGYQSLNHIIVVFTKCSKKQIQDPQVLLDGLSTKQKELLERVHDRWIIVPNPDYFESNSPETIENLTKLRKHIASIEDTYTKSIFQSVRDAQQQKLLQLQGEIEASFQAYDQERLVDGDDVAKQRFQERMAKIRAEMDESGAIKATQLAKSNACFSLDTMVTLESGKSVSLNEVKVGERILSHVKDGRLEYSEVYMIAHYNADEPTEFLQISFSNGINKGKLNLTPTHHIRMADGSFQYANRIHSEKSNLLSIIENKLVPTEIVSIEHVIKRGYICVFTHSGTIIADGIQCSCYSNCIPYQSIIHLVLSPLRLYSKMARIQGDGQKMHPYLQILKTVYDLGGMK</sequence>
<gene>
    <name evidence="3" type="ORF">AGERDE_LOCUS808</name>
</gene>
<accession>A0A9N8V543</accession>
<name>A0A9N8V543_9GLOM</name>
<dbReference type="InterPro" id="IPR036844">
    <property type="entry name" value="Hint_dom_sf"/>
</dbReference>
<dbReference type="GO" id="GO:0005525">
    <property type="term" value="F:GTP binding"/>
    <property type="evidence" value="ECO:0007669"/>
    <property type="project" value="InterPro"/>
</dbReference>
<dbReference type="PANTHER" id="PTHR11889:SF31">
    <property type="entry name" value="PROTEIN HEDGEHOG"/>
    <property type="match status" value="1"/>
</dbReference>
<evidence type="ECO:0000313" key="3">
    <source>
        <dbReference type="EMBL" id="CAG8437840.1"/>
    </source>
</evidence>
<dbReference type="SUPFAM" id="SSF52540">
    <property type="entry name" value="P-loop containing nucleoside triphosphate hydrolases"/>
    <property type="match status" value="1"/>
</dbReference>
<comment type="caution">
    <text evidence="3">The sequence shown here is derived from an EMBL/GenBank/DDBJ whole genome shotgun (WGS) entry which is preliminary data.</text>
</comment>
<dbReference type="Proteomes" id="UP000789831">
    <property type="component" value="Unassembled WGS sequence"/>
</dbReference>
<dbReference type="PROSITE" id="PS50817">
    <property type="entry name" value="INTEIN_N_TER"/>
    <property type="match status" value="1"/>
</dbReference>
<organism evidence="3 4">
    <name type="scientific">Ambispora gerdemannii</name>
    <dbReference type="NCBI Taxonomy" id="144530"/>
    <lineage>
        <taxon>Eukaryota</taxon>
        <taxon>Fungi</taxon>
        <taxon>Fungi incertae sedis</taxon>
        <taxon>Mucoromycota</taxon>
        <taxon>Glomeromycotina</taxon>
        <taxon>Glomeromycetes</taxon>
        <taxon>Archaeosporales</taxon>
        <taxon>Ambisporaceae</taxon>
        <taxon>Ambispora</taxon>
    </lineage>
</organism>